<feature type="region of interest" description="Disordered" evidence="2">
    <location>
        <begin position="62"/>
        <end position="81"/>
    </location>
</feature>
<feature type="compositionally biased region" description="Basic residues" evidence="2">
    <location>
        <begin position="1000"/>
        <end position="1012"/>
    </location>
</feature>
<keyword evidence="1" id="KW-0175">Coiled coil</keyword>
<reference evidence="4 5" key="1">
    <citation type="submission" date="2019-12" db="EMBL/GenBank/DDBJ databases">
        <authorList>
            <person name="Floudas D."/>
            <person name="Bentzer J."/>
            <person name="Ahren D."/>
            <person name="Johansson T."/>
            <person name="Persson P."/>
            <person name="Tunlid A."/>
        </authorList>
    </citation>
    <scope>NUCLEOTIDE SEQUENCE [LARGE SCALE GENOMIC DNA]</scope>
    <source>
        <strain evidence="4 5">CBS 102.39</strain>
    </source>
</reference>
<dbReference type="GO" id="GO:0005737">
    <property type="term" value="C:cytoplasm"/>
    <property type="evidence" value="ECO:0007669"/>
    <property type="project" value="TreeGrafter"/>
</dbReference>
<evidence type="ECO:0000256" key="1">
    <source>
        <dbReference type="SAM" id="Coils"/>
    </source>
</evidence>
<dbReference type="GO" id="GO:0005085">
    <property type="term" value="F:guanyl-nucleotide exchange factor activity"/>
    <property type="evidence" value="ECO:0007669"/>
    <property type="project" value="InterPro"/>
</dbReference>
<dbReference type="InterPro" id="IPR051092">
    <property type="entry name" value="FYVE_RhoGEF_PH"/>
</dbReference>
<feature type="compositionally biased region" description="Low complexity" evidence="2">
    <location>
        <begin position="690"/>
        <end position="712"/>
    </location>
</feature>
<feature type="domain" description="DH" evidence="3">
    <location>
        <begin position="101"/>
        <end position="298"/>
    </location>
</feature>
<protein>
    <recommendedName>
        <fullName evidence="3">DH domain-containing protein</fullName>
    </recommendedName>
</protein>
<feature type="region of interest" description="Disordered" evidence="2">
    <location>
        <begin position="1124"/>
        <end position="1147"/>
    </location>
</feature>
<feature type="compositionally biased region" description="Low complexity" evidence="2">
    <location>
        <begin position="738"/>
        <end position="754"/>
    </location>
</feature>
<keyword evidence="5" id="KW-1185">Reference proteome</keyword>
<evidence type="ECO:0000259" key="3">
    <source>
        <dbReference type="PROSITE" id="PS50010"/>
    </source>
</evidence>
<dbReference type="PANTHER" id="PTHR12673">
    <property type="entry name" value="FACIOGENITAL DYSPLASIA PROTEIN"/>
    <property type="match status" value="1"/>
</dbReference>
<dbReference type="InterPro" id="IPR000219">
    <property type="entry name" value="DH_dom"/>
</dbReference>
<feature type="compositionally biased region" description="Low complexity" evidence="2">
    <location>
        <begin position="1079"/>
        <end position="1090"/>
    </location>
</feature>
<gene>
    <name evidence="4" type="ORF">D9613_005261</name>
</gene>
<feature type="compositionally biased region" description="Low complexity" evidence="2">
    <location>
        <begin position="986"/>
        <end position="999"/>
    </location>
</feature>
<feature type="compositionally biased region" description="Basic and acidic residues" evidence="2">
    <location>
        <begin position="859"/>
        <end position="871"/>
    </location>
</feature>
<feature type="region of interest" description="Disordered" evidence="2">
    <location>
        <begin position="648"/>
        <end position="760"/>
    </location>
</feature>
<feature type="region of interest" description="Disordered" evidence="2">
    <location>
        <begin position="836"/>
        <end position="1059"/>
    </location>
</feature>
<proteinExistence type="predicted"/>
<dbReference type="Gene3D" id="1.20.900.10">
    <property type="entry name" value="Dbl homology (DH) domain"/>
    <property type="match status" value="1"/>
</dbReference>
<dbReference type="PROSITE" id="PS50010">
    <property type="entry name" value="DH_2"/>
    <property type="match status" value="1"/>
</dbReference>
<comment type="caution">
    <text evidence="4">The sequence shown here is derived from an EMBL/GenBank/DDBJ whole genome shotgun (WGS) entry which is preliminary data.</text>
</comment>
<dbReference type="InterPro" id="IPR035899">
    <property type="entry name" value="DBL_dom_sf"/>
</dbReference>
<feature type="coiled-coil region" evidence="1">
    <location>
        <begin position="1257"/>
        <end position="1284"/>
    </location>
</feature>
<feature type="compositionally biased region" description="Low complexity" evidence="2">
    <location>
        <begin position="663"/>
        <end position="681"/>
    </location>
</feature>
<evidence type="ECO:0000313" key="5">
    <source>
        <dbReference type="Proteomes" id="UP000521872"/>
    </source>
</evidence>
<dbReference type="EMBL" id="JAACJL010000016">
    <property type="protein sequence ID" value="KAF4620043.1"/>
    <property type="molecule type" value="Genomic_DNA"/>
</dbReference>
<feature type="compositionally biased region" description="Pro residues" evidence="2">
    <location>
        <begin position="890"/>
        <end position="900"/>
    </location>
</feature>
<evidence type="ECO:0000256" key="2">
    <source>
        <dbReference type="SAM" id="MobiDB-lite"/>
    </source>
</evidence>
<feature type="compositionally biased region" description="Polar residues" evidence="2">
    <location>
        <begin position="720"/>
        <end position="732"/>
    </location>
</feature>
<evidence type="ECO:0000313" key="4">
    <source>
        <dbReference type="EMBL" id="KAF4620043.1"/>
    </source>
</evidence>
<feature type="region of interest" description="Disordered" evidence="2">
    <location>
        <begin position="1"/>
        <end position="31"/>
    </location>
</feature>
<dbReference type="Proteomes" id="UP000521872">
    <property type="component" value="Unassembled WGS sequence"/>
</dbReference>
<feature type="compositionally biased region" description="Polar residues" evidence="2">
    <location>
        <begin position="847"/>
        <end position="858"/>
    </location>
</feature>
<name>A0A8H4R097_9AGAR</name>
<sequence>MALSSSPRKLVVPLASGDEPKPRASSSTPNVTRRSFYCGVVVEGSENGRRLPEEIQELVLSLGNPLPSGSSEDDLPSNTNPSMNDIDRAAQRKRALMDPSTLASVINELVTSEKSYVRRLQILKHDYADPLRNFARSKDTAIIPAYEAKTLFGNIDNLLPVNEAFLTDLEKMCAPNGSKAVGGVGDVALRHFKELRGFEQYKQYYVKREDAQAIFEKEVSKRSSRFASYIDHIKYQSTDSRNRVGLRELLMEPVQRIPRYTLLFRTMLKHMSPDDPQRAKLAEADEIASKIAQAETDEQTKRAAIFYCLIATIDGFPPELFSNSRRFIDCIDVEDIITDAPVSSASSTNLAATSLHCTLFLFDDKLVIVKRPGNGEKGGRALSGLDAVDKVTKAGGIPIGKKKSGMTCKGVVDIMDIAVTDVGGADINLYLENPPMDQTERWSGRPFRSLSIVVPPASINMDPIQTENEKQRFLENLWKAQATYRARAGQSVVLCADEQEVECRSGRATLARTYFNVYQRTAFLQEPKKTKVVVHIDRDRYASADPLPFGQGGPPFVVIRVQLMEGGLCRYSVTSSDPVDEGEEDIVQTARVPARVVQTIHAFGLFDFKTGKTSVPSTPTARSKGAIFGLDAISRNLFNGRPASAMGDFFTGSINGNKRSRSKSTTSRSSTYTQTTSTSDSMKSSHRSNSTVTAATTMSTMDDDSSYYASRSSKGKKTSRPLSTGDSPSYSDRGSPLRRTSSVSRPQSRSSARAADLDYGEDTNDTTAILADSKDLGTSDRQLALQLELARQNSLAQHGTHLAPPHLDKPIEATIYEGLIAMSHSQVQFSFCSILTDEPPNPVRPTSRASIDPNTSRSSRPDSPAKSRESPPRTPRPFSRQSNDKRPSGPRSPSPLPPSPSARSHVSLPSMDDDLASESSFNKHSRQSTTSSQEYPDTPGVKRTIRRQSLFPQANADSTPKAPSVSSAIAVATPIEPLSIKKKTSVRTSTASASSPTPVRKVHTRISPHRPAQRIVATRRPSSEGRKPKAGPSSSLKSEDLEQLQNLSSTTKEHIENSRKVMKRIKTQVELAKSTLQGSSEESSPRPSLSDKGSRTPQPPANVPLTKAAQERLEEMRNLIGRRQGEGVPRTRPRSGTLDTPVRPSAANEAASVIKTVEVLAAEADNELASAQSSQQALEARVARLAAEFKERAMELEKARLELQNSKRQCELVKSLLADATAEKEIMYEAFNEELDGMYNDANLPDDEAWQAMSKDLRETKEIKNNLSRENSHLKRRLAEVELEKEEWGDLLRAHGLIS</sequence>
<feature type="coiled-coil region" evidence="1">
    <location>
        <begin position="1161"/>
        <end position="1223"/>
    </location>
</feature>
<dbReference type="SMART" id="SM00325">
    <property type="entry name" value="RhoGEF"/>
    <property type="match status" value="1"/>
</dbReference>
<dbReference type="Pfam" id="PF00621">
    <property type="entry name" value="RhoGEF"/>
    <property type="match status" value="1"/>
</dbReference>
<feature type="compositionally biased region" description="Polar residues" evidence="2">
    <location>
        <begin position="917"/>
        <end position="935"/>
    </location>
</feature>
<organism evidence="4 5">
    <name type="scientific">Agrocybe pediades</name>
    <dbReference type="NCBI Taxonomy" id="84607"/>
    <lineage>
        <taxon>Eukaryota</taxon>
        <taxon>Fungi</taxon>
        <taxon>Dikarya</taxon>
        <taxon>Basidiomycota</taxon>
        <taxon>Agaricomycotina</taxon>
        <taxon>Agaricomycetes</taxon>
        <taxon>Agaricomycetidae</taxon>
        <taxon>Agaricales</taxon>
        <taxon>Agaricineae</taxon>
        <taxon>Strophariaceae</taxon>
        <taxon>Agrocybe</taxon>
    </lineage>
</organism>
<dbReference type="CDD" id="cd00160">
    <property type="entry name" value="RhoGEF"/>
    <property type="match status" value="1"/>
</dbReference>
<feature type="region of interest" description="Disordered" evidence="2">
    <location>
        <begin position="1072"/>
        <end position="1103"/>
    </location>
</feature>
<accession>A0A8H4R097</accession>
<dbReference type="PANTHER" id="PTHR12673:SF270">
    <property type="entry name" value="FYVE-TYPE DOMAIN-CONTAINING PROTEIN"/>
    <property type="match status" value="1"/>
</dbReference>
<dbReference type="SUPFAM" id="SSF48065">
    <property type="entry name" value="DBL homology domain (DH-domain)"/>
    <property type="match status" value="1"/>
</dbReference>